<comment type="similarity">
    <text evidence="2">Belongs to the resistance-nodulation-cell division (RND) (TC 2.A.6) family. MmpL subfamily.</text>
</comment>
<dbReference type="Gene3D" id="1.20.1640.10">
    <property type="entry name" value="Multidrug efflux transporter AcrB transmembrane domain"/>
    <property type="match status" value="2"/>
</dbReference>
<feature type="transmembrane region" description="Helical" evidence="8">
    <location>
        <begin position="202"/>
        <end position="222"/>
    </location>
</feature>
<accession>A0A6A0ALT0</accession>
<feature type="region of interest" description="Disordered" evidence="7">
    <location>
        <begin position="335"/>
        <end position="450"/>
    </location>
</feature>
<feature type="transmembrane region" description="Helical" evidence="8">
    <location>
        <begin position="178"/>
        <end position="197"/>
    </location>
</feature>
<keyword evidence="4 8" id="KW-0812">Transmembrane</keyword>
<dbReference type="InterPro" id="IPR000731">
    <property type="entry name" value="SSD"/>
</dbReference>
<name>A0A6A0ALT0_9ACTN</name>
<feature type="compositionally biased region" description="Low complexity" evidence="7">
    <location>
        <begin position="386"/>
        <end position="398"/>
    </location>
</feature>
<evidence type="ECO:0000313" key="10">
    <source>
        <dbReference type="EMBL" id="GFH33899.1"/>
    </source>
</evidence>
<evidence type="ECO:0000256" key="6">
    <source>
        <dbReference type="ARBA" id="ARBA00023136"/>
    </source>
</evidence>
<sequence>MLLAVGRWCARRPKRTAAAWLLLLAALASAVGAFGMVTSEAVTIPGSDSQAARDSAAAFADPASGRQPVVLYAPSGTAPLTSPGQREAVEEAARAVERVDHVVAVTTPYDTAGGGLSADGRTGRLTVELDVGGRDITAETTRAVTDAAAPATRAGIEVTAGGELAAAADKGSTGHSELIGIAAAFVVLAVGFGSLVAAGVPLLTGAVGLGASLCLIGLVGHLMDMPSAGATIAAMIGLGVGIDYTLFCLSRFRELLAAGVGVEDAAARTTASSGKAVVFAGSAVVAALAGLALGGLPLLQALALAPGIAVVLAMAATLTLLPAVLALLGPRLAPRARGARRERGRRSGRSEQTARTGETEPCKQAARAGRTERAEHAEGTERAELAEQTGQTEQAEQADGGARQGQGIPSRHGKPGEPAAARHDRAEPGGPAATGDQGGQREPDRGQEAAPAGWGRIAAFVASRPWRCLLAGLALTGVLAAPAAQLTFGQFDAGDKALGTASRTAYDRLADAFGPGANGPLQVVSTLPAAASGPDDTRVAAVTDALRAATGVASVGPAQLDASGTHVRWQVTPTTAPSDPATEALVNRLRQETLPGATEGTGVVSHVGGVTAAQTDLNERLTERMPLVIGFVLTVAALLLLVAFRSPVVAVKAALMNLVSVGASYGVLTAVFQWGWGAALIGLEGPVPIPGYVPLLMFAVLFGLAMDYEVFLLSAVRAAYLRGGDNRGSVIAGLSATGRIITSAALIMVSVFLGYLLSDDPVVKMAGIGLATAVALDATVVRGVLVPSTMVLLGRANWWLPGPLDRLLPRLAIEDDGHGESAPPPPSGETAPLAGAGSAS</sequence>
<dbReference type="Pfam" id="PF03176">
    <property type="entry name" value="MMPL"/>
    <property type="match status" value="2"/>
</dbReference>
<dbReference type="InterPro" id="IPR004869">
    <property type="entry name" value="MMPL_dom"/>
</dbReference>
<evidence type="ECO:0000256" key="1">
    <source>
        <dbReference type="ARBA" id="ARBA00004651"/>
    </source>
</evidence>
<dbReference type="InterPro" id="IPR050545">
    <property type="entry name" value="Mycobact_MmpL"/>
</dbReference>
<dbReference type="GO" id="GO:0005886">
    <property type="term" value="C:plasma membrane"/>
    <property type="evidence" value="ECO:0007669"/>
    <property type="project" value="UniProtKB-SubCell"/>
</dbReference>
<keyword evidence="3" id="KW-1003">Cell membrane</keyword>
<evidence type="ECO:0000256" key="7">
    <source>
        <dbReference type="SAM" id="MobiDB-lite"/>
    </source>
</evidence>
<evidence type="ECO:0000256" key="5">
    <source>
        <dbReference type="ARBA" id="ARBA00022989"/>
    </source>
</evidence>
<comment type="subcellular location">
    <subcellularLocation>
        <location evidence="1">Cell membrane</location>
        <topology evidence="1">Multi-pass membrane protein</topology>
    </subcellularLocation>
</comment>
<dbReference type="SUPFAM" id="SSF82866">
    <property type="entry name" value="Multidrug efflux transporter AcrB transmembrane domain"/>
    <property type="match status" value="2"/>
</dbReference>
<evidence type="ECO:0000313" key="11">
    <source>
        <dbReference type="Proteomes" id="UP000484988"/>
    </source>
</evidence>
<dbReference type="RefSeq" id="WP_173260466.1">
    <property type="nucleotide sequence ID" value="NZ_BLLG01000001.1"/>
</dbReference>
<evidence type="ECO:0000256" key="8">
    <source>
        <dbReference type="SAM" id="Phobius"/>
    </source>
</evidence>
<feature type="transmembrane region" description="Helical" evidence="8">
    <location>
        <begin position="302"/>
        <end position="328"/>
    </location>
</feature>
<protein>
    <submittedName>
        <fullName evidence="10">MMPL family transporter</fullName>
    </submittedName>
</protein>
<feature type="compositionally biased region" description="Basic and acidic residues" evidence="7">
    <location>
        <begin position="369"/>
        <end position="385"/>
    </location>
</feature>
<feature type="transmembrane region" description="Helical" evidence="8">
    <location>
        <begin position="740"/>
        <end position="757"/>
    </location>
</feature>
<feature type="region of interest" description="Disordered" evidence="7">
    <location>
        <begin position="815"/>
        <end position="840"/>
    </location>
</feature>
<proteinExistence type="inferred from homology"/>
<evidence type="ECO:0000256" key="4">
    <source>
        <dbReference type="ARBA" id="ARBA00022692"/>
    </source>
</evidence>
<dbReference type="Proteomes" id="UP000484988">
    <property type="component" value="Unassembled WGS sequence"/>
</dbReference>
<evidence type="ECO:0000256" key="3">
    <source>
        <dbReference type="ARBA" id="ARBA00022475"/>
    </source>
</evidence>
<dbReference type="AlphaFoldDB" id="A0A6A0ALT0"/>
<feature type="transmembrane region" description="Helical" evidence="8">
    <location>
        <begin position="655"/>
        <end position="676"/>
    </location>
</feature>
<comment type="caution">
    <text evidence="10">The sequence shown here is derived from an EMBL/GenBank/DDBJ whole genome shotgun (WGS) entry which is preliminary data.</text>
</comment>
<organism evidence="10 11">
    <name type="scientific">Streptomyces pacificus</name>
    <dbReference type="NCBI Taxonomy" id="2705029"/>
    <lineage>
        <taxon>Bacteria</taxon>
        <taxon>Bacillati</taxon>
        <taxon>Actinomycetota</taxon>
        <taxon>Actinomycetes</taxon>
        <taxon>Kitasatosporales</taxon>
        <taxon>Streptomycetaceae</taxon>
        <taxon>Streptomyces</taxon>
    </lineage>
</organism>
<keyword evidence="6 8" id="KW-0472">Membrane</keyword>
<keyword evidence="11" id="KW-1185">Reference proteome</keyword>
<feature type="transmembrane region" description="Helical" evidence="8">
    <location>
        <begin position="228"/>
        <end position="249"/>
    </location>
</feature>
<feature type="transmembrane region" description="Helical" evidence="8">
    <location>
        <begin position="466"/>
        <end position="488"/>
    </location>
</feature>
<dbReference type="PROSITE" id="PS50156">
    <property type="entry name" value="SSD"/>
    <property type="match status" value="1"/>
</dbReference>
<keyword evidence="5 8" id="KW-1133">Transmembrane helix</keyword>
<dbReference type="PANTHER" id="PTHR33406:SF11">
    <property type="entry name" value="MEMBRANE PROTEIN SCO6666-RELATED"/>
    <property type="match status" value="1"/>
</dbReference>
<feature type="transmembrane region" description="Helical" evidence="8">
    <location>
        <begin position="625"/>
        <end position="643"/>
    </location>
</feature>
<feature type="transmembrane region" description="Helical" evidence="8">
    <location>
        <begin position="696"/>
        <end position="720"/>
    </location>
</feature>
<feature type="compositionally biased region" description="Basic residues" evidence="7">
    <location>
        <begin position="337"/>
        <end position="347"/>
    </location>
</feature>
<dbReference type="PANTHER" id="PTHR33406">
    <property type="entry name" value="MEMBRANE PROTEIN MJ1562-RELATED"/>
    <property type="match status" value="1"/>
</dbReference>
<evidence type="ECO:0000256" key="2">
    <source>
        <dbReference type="ARBA" id="ARBA00010157"/>
    </source>
</evidence>
<gene>
    <name evidence="10" type="ORF">SCWH03_00990</name>
</gene>
<feature type="domain" description="SSD" evidence="9">
    <location>
        <begin position="202"/>
        <end position="327"/>
    </location>
</feature>
<evidence type="ECO:0000259" key="9">
    <source>
        <dbReference type="PROSITE" id="PS50156"/>
    </source>
</evidence>
<feature type="transmembrane region" description="Helical" evidence="8">
    <location>
        <begin position="276"/>
        <end position="296"/>
    </location>
</feature>
<dbReference type="EMBL" id="BLLG01000001">
    <property type="protein sequence ID" value="GFH33899.1"/>
    <property type="molecule type" value="Genomic_DNA"/>
</dbReference>
<reference evidence="10 11" key="1">
    <citation type="submission" date="2020-02" db="EMBL/GenBank/DDBJ databases">
        <title>Whole Genome Shotgun Sequence of Streptomyces sp. strain CWH03.</title>
        <authorList>
            <person name="Dohra H."/>
            <person name="Kodani S."/>
            <person name="Yamamura H."/>
        </authorList>
    </citation>
    <scope>NUCLEOTIDE SEQUENCE [LARGE SCALE GENOMIC DNA]</scope>
    <source>
        <strain evidence="10 11">CWH03</strain>
    </source>
</reference>
<feature type="transmembrane region" description="Helical" evidence="8">
    <location>
        <begin position="763"/>
        <end position="785"/>
    </location>
</feature>